<proteinExistence type="predicted"/>
<evidence type="ECO:0000256" key="1">
    <source>
        <dbReference type="ARBA" id="ARBA00022527"/>
    </source>
</evidence>
<reference evidence="3 4" key="1">
    <citation type="submission" date="2019-06" db="EMBL/GenBank/DDBJ databases">
        <title>Comparative genomics and metabolomics analyses of clavulanic acid producing Streptomyces species provides insight into specialized metabolism and evolution of beta-lactam biosynthetic gene clusters.</title>
        <authorList>
            <person name="Moore M.A."/>
            <person name="Cruz-Morales P."/>
            <person name="Barona Gomez F."/>
            <person name="Kapil T."/>
        </authorList>
    </citation>
    <scope>NUCLEOTIDE SEQUENCE [LARGE SCALE GENOMIC DNA]</scope>
    <source>
        <strain evidence="3 4">T-272</strain>
    </source>
</reference>
<comment type="caution">
    <text evidence="3">The sequence shown here is derived from an EMBL/GenBank/DDBJ whole genome shotgun (WGS) entry which is preliminary data.</text>
</comment>
<organism evidence="3 4">
    <name type="scientific">Streptomyces katsurahamanus</name>
    <dbReference type="NCBI Taxonomy" id="2577098"/>
    <lineage>
        <taxon>Bacteria</taxon>
        <taxon>Bacillati</taxon>
        <taxon>Actinomycetota</taxon>
        <taxon>Actinomycetes</taxon>
        <taxon>Kitasatosporales</taxon>
        <taxon>Streptomycetaceae</taxon>
        <taxon>Streptomyces</taxon>
    </lineage>
</organism>
<keyword evidence="4" id="KW-1185">Reference proteome</keyword>
<keyword evidence="1" id="KW-0723">Serine/threonine-protein kinase</keyword>
<dbReference type="InterPro" id="IPR003594">
    <property type="entry name" value="HATPase_dom"/>
</dbReference>
<keyword evidence="1" id="KW-0808">Transferase</keyword>
<name>A0ABW9P0J5_9ACTN</name>
<evidence type="ECO:0000313" key="3">
    <source>
        <dbReference type="EMBL" id="MQS39046.1"/>
    </source>
</evidence>
<evidence type="ECO:0000259" key="2">
    <source>
        <dbReference type="Pfam" id="PF13581"/>
    </source>
</evidence>
<feature type="domain" description="Histidine kinase/HSP90-like ATPase" evidence="2">
    <location>
        <begin position="18"/>
        <end position="121"/>
    </location>
</feature>
<dbReference type="InterPro" id="IPR036890">
    <property type="entry name" value="HATPase_C_sf"/>
</dbReference>
<dbReference type="InterPro" id="IPR050267">
    <property type="entry name" value="Anti-sigma-factor_SerPK"/>
</dbReference>
<gene>
    <name evidence="3" type="ORF">FFZ77_26750</name>
</gene>
<sequence length="198" mass="20649">MAAHHQLTFSIAHTEAAAQQARHHVMAGIRSWGIRLAAGTLDEIELAAGELITNAVCHTASGPITVSACQTGPVLVVEVHDTAKVLPQPKPFSGSAESGRGLYLVSVLADRHGTDLTATGKRCWAEFDLNRSTGARRADQGGGRVGYLPAGHADEVADRAAAGVHAPAAGPVSHTRTRARYRSVAPAIGRLFAGQLID</sequence>
<keyword evidence="3" id="KW-0067">ATP-binding</keyword>
<accession>A0ABW9P0J5</accession>
<dbReference type="RefSeq" id="WP_153486437.1">
    <property type="nucleotide sequence ID" value="NZ_VDEQ01000305.1"/>
</dbReference>
<dbReference type="SUPFAM" id="SSF55874">
    <property type="entry name" value="ATPase domain of HSP90 chaperone/DNA topoisomerase II/histidine kinase"/>
    <property type="match status" value="1"/>
</dbReference>
<keyword evidence="3" id="KW-0547">Nucleotide-binding</keyword>
<evidence type="ECO:0000313" key="4">
    <source>
        <dbReference type="Proteomes" id="UP000460558"/>
    </source>
</evidence>
<dbReference type="Gene3D" id="3.30.565.10">
    <property type="entry name" value="Histidine kinase-like ATPase, C-terminal domain"/>
    <property type="match status" value="1"/>
</dbReference>
<dbReference type="CDD" id="cd16936">
    <property type="entry name" value="HATPase_RsbW-like"/>
    <property type="match status" value="1"/>
</dbReference>
<dbReference type="PANTHER" id="PTHR35526:SF3">
    <property type="entry name" value="ANTI-SIGMA-F FACTOR RSBW"/>
    <property type="match status" value="1"/>
</dbReference>
<dbReference type="EMBL" id="VDEQ01000305">
    <property type="protein sequence ID" value="MQS39046.1"/>
    <property type="molecule type" value="Genomic_DNA"/>
</dbReference>
<dbReference type="Proteomes" id="UP000460558">
    <property type="component" value="Unassembled WGS sequence"/>
</dbReference>
<dbReference type="GO" id="GO:0005524">
    <property type="term" value="F:ATP binding"/>
    <property type="evidence" value="ECO:0007669"/>
    <property type="project" value="UniProtKB-KW"/>
</dbReference>
<protein>
    <submittedName>
        <fullName evidence="3">ATP-binding protein</fullName>
    </submittedName>
</protein>
<keyword evidence="1" id="KW-0418">Kinase</keyword>
<dbReference type="PANTHER" id="PTHR35526">
    <property type="entry name" value="ANTI-SIGMA-F FACTOR RSBW-RELATED"/>
    <property type="match status" value="1"/>
</dbReference>
<dbReference type="Pfam" id="PF13581">
    <property type="entry name" value="HATPase_c_2"/>
    <property type="match status" value="1"/>
</dbReference>